<dbReference type="Pfam" id="PF00083">
    <property type="entry name" value="Sugar_tr"/>
    <property type="match status" value="1"/>
</dbReference>
<evidence type="ECO:0000259" key="9">
    <source>
        <dbReference type="PROSITE" id="PS50850"/>
    </source>
</evidence>
<evidence type="ECO:0000256" key="2">
    <source>
        <dbReference type="ARBA" id="ARBA00022448"/>
    </source>
</evidence>
<proteinExistence type="predicted"/>
<evidence type="ECO:0000256" key="7">
    <source>
        <dbReference type="SAM" id="MobiDB-lite"/>
    </source>
</evidence>
<feature type="region of interest" description="Disordered" evidence="7">
    <location>
        <begin position="440"/>
        <end position="460"/>
    </location>
</feature>
<feature type="domain" description="Major facilitator superfamily (MFS) profile" evidence="9">
    <location>
        <begin position="26"/>
        <end position="434"/>
    </location>
</feature>
<evidence type="ECO:0000256" key="6">
    <source>
        <dbReference type="ARBA" id="ARBA00023136"/>
    </source>
</evidence>
<keyword evidence="3" id="KW-1003">Cell membrane</keyword>
<dbReference type="EMBL" id="BAAAZG010000020">
    <property type="protein sequence ID" value="GAA4075198.1"/>
    <property type="molecule type" value="Genomic_DNA"/>
</dbReference>
<organism evidence="10 11">
    <name type="scientific">Actinomadura miaoliensis</name>
    <dbReference type="NCBI Taxonomy" id="430685"/>
    <lineage>
        <taxon>Bacteria</taxon>
        <taxon>Bacillati</taxon>
        <taxon>Actinomycetota</taxon>
        <taxon>Actinomycetes</taxon>
        <taxon>Streptosporangiales</taxon>
        <taxon>Thermomonosporaceae</taxon>
        <taxon>Actinomadura</taxon>
    </lineage>
</organism>
<keyword evidence="6 8" id="KW-0472">Membrane</keyword>
<feature type="transmembrane region" description="Helical" evidence="8">
    <location>
        <begin position="99"/>
        <end position="117"/>
    </location>
</feature>
<dbReference type="InterPro" id="IPR020846">
    <property type="entry name" value="MFS_dom"/>
</dbReference>
<evidence type="ECO:0000256" key="3">
    <source>
        <dbReference type="ARBA" id="ARBA00022475"/>
    </source>
</evidence>
<feature type="transmembrane region" description="Helical" evidence="8">
    <location>
        <begin position="408"/>
        <end position="429"/>
    </location>
</feature>
<comment type="subcellular location">
    <subcellularLocation>
        <location evidence="1">Cell membrane</location>
        <topology evidence="1">Multi-pass membrane protein</topology>
    </subcellularLocation>
</comment>
<dbReference type="PROSITE" id="PS50850">
    <property type="entry name" value="MFS"/>
    <property type="match status" value="1"/>
</dbReference>
<protein>
    <submittedName>
        <fullName evidence="10">MFS transporter</fullName>
    </submittedName>
</protein>
<evidence type="ECO:0000313" key="10">
    <source>
        <dbReference type="EMBL" id="GAA4075198.1"/>
    </source>
</evidence>
<keyword evidence="5 8" id="KW-1133">Transmembrane helix</keyword>
<dbReference type="PANTHER" id="PTHR43045">
    <property type="entry name" value="SHIKIMATE TRANSPORTER"/>
    <property type="match status" value="1"/>
</dbReference>
<feature type="transmembrane region" description="Helical" evidence="8">
    <location>
        <begin position="63"/>
        <end position="87"/>
    </location>
</feature>
<feature type="transmembrane region" description="Helical" evidence="8">
    <location>
        <begin position="198"/>
        <end position="217"/>
    </location>
</feature>
<dbReference type="PANTHER" id="PTHR43045:SF1">
    <property type="entry name" value="SHIKIMATE TRANSPORTER"/>
    <property type="match status" value="1"/>
</dbReference>
<dbReference type="PROSITE" id="PS00217">
    <property type="entry name" value="SUGAR_TRANSPORT_2"/>
    <property type="match status" value="1"/>
</dbReference>
<feature type="compositionally biased region" description="Pro residues" evidence="7">
    <location>
        <begin position="450"/>
        <end position="460"/>
    </location>
</feature>
<dbReference type="Gene3D" id="1.20.1250.20">
    <property type="entry name" value="MFS general substrate transporter like domains"/>
    <property type="match status" value="2"/>
</dbReference>
<keyword evidence="4 8" id="KW-0812">Transmembrane</keyword>
<evidence type="ECO:0000256" key="4">
    <source>
        <dbReference type="ARBA" id="ARBA00022692"/>
    </source>
</evidence>
<feature type="transmembrane region" description="Helical" evidence="8">
    <location>
        <begin position="283"/>
        <end position="306"/>
    </location>
</feature>
<evidence type="ECO:0000256" key="8">
    <source>
        <dbReference type="SAM" id="Phobius"/>
    </source>
</evidence>
<evidence type="ECO:0000256" key="1">
    <source>
        <dbReference type="ARBA" id="ARBA00004651"/>
    </source>
</evidence>
<feature type="transmembrane region" description="Helical" evidence="8">
    <location>
        <begin position="382"/>
        <end position="402"/>
    </location>
</feature>
<feature type="transmembrane region" description="Helical" evidence="8">
    <location>
        <begin position="164"/>
        <end position="186"/>
    </location>
</feature>
<feature type="transmembrane region" description="Helical" evidence="8">
    <location>
        <begin position="123"/>
        <end position="143"/>
    </location>
</feature>
<keyword evidence="11" id="KW-1185">Reference proteome</keyword>
<dbReference type="InterPro" id="IPR011701">
    <property type="entry name" value="MFS"/>
</dbReference>
<dbReference type="InterPro" id="IPR005828">
    <property type="entry name" value="MFS_sugar_transport-like"/>
</dbReference>
<gene>
    <name evidence="10" type="ORF">GCM10022214_35450</name>
</gene>
<keyword evidence="2" id="KW-0813">Transport</keyword>
<evidence type="ECO:0000256" key="5">
    <source>
        <dbReference type="ARBA" id="ARBA00022989"/>
    </source>
</evidence>
<dbReference type="CDD" id="cd17369">
    <property type="entry name" value="MFS_ShiA_like"/>
    <property type="match status" value="1"/>
</dbReference>
<dbReference type="InterPro" id="IPR005829">
    <property type="entry name" value="Sugar_transporter_CS"/>
</dbReference>
<dbReference type="SUPFAM" id="SSF103473">
    <property type="entry name" value="MFS general substrate transporter"/>
    <property type="match status" value="1"/>
</dbReference>
<dbReference type="Proteomes" id="UP001500683">
    <property type="component" value="Unassembled WGS sequence"/>
</dbReference>
<dbReference type="Pfam" id="PF07690">
    <property type="entry name" value="MFS_1"/>
    <property type="match status" value="1"/>
</dbReference>
<name>A0ABP7VVD0_9ACTN</name>
<dbReference type="InterPro" id="IPR036259">
    <property type="entry name" value="MFS_trans_sf"/>
</dbReference>
<reference evidence="11" key="1">
    <citation type="journal article" date="2019" name="Int. J. Syst. Evol. Microbiol.">
        <title>The Global Catalogue of Microorganisms (GCM) 10K type strain sequencing project: providing services to taxonomists for standard genome sequencing and annotation.</title>
        <authorList>
            <consortium name="The Broad Institute Genomics Platform"/>
            <consortium name="The Broad Institute Genome Sequencing Center for Infectious Disease"/>
            <person name="Wu L."/>
            <person name="Ma J."/>
        </authorList>
    </citation>
    <scope>NUCLEOTIDE SEQUENCE [LARGE SCALE GENOMIC DNA]</scope>
    <source>
        <strain evidence="11">JCM 16702</strain>
    </source>
</reference>
<accession>A0ABP7VVD0</accession>
<dbReference type="RefSeq" id="WP_344948268.1">
    <property type="nucleotide sequence ID" value="NZ_BAAAZG010000020.1"/>
</dbReference>
<comment type="caution">
    <text evidence="10">The sequence shown here is derived from an EMBL/GenBank/DDBJ whole genome shotgun (WGS) entry which is preliminary data.</text>
</comment>
<sequence length="460" mass="48561">MVLDPGGPGRARGVDTAARRDQVRKAAVASVVGTSIEWYDFFLYNTAAAIVFKDVFFPSSTDYAGTLSAFATYAVGFAARPVGAALFGHWGDRLGRKATLIVTLLLMGISSALIGVLPGTETIGVAAPVLLVALRILQGIAVGGEWSGSVLLAMEWGDQRRRGLMASLPQIGVPIGLILGTGAMTAIALSAEDAFTSWAWRVPFLLSLVLVAVGLWVRLQVLETPLFAEIVERREVSRVPVAEVVRRHPREIVLSALLRCSEQMPFYIFTSFALTYIHDDLGMAQGLALGAVTLAAVLELFAIPAAGHLGDRIGSRRVYATGALLVAVLAFPYFALLNTGIAVVVVVAVVLAQIPHSLQYGPQASMIAESFPTRLRYGGAGLGYQLASVVAGGPAPLLATWLLHDYGWWAISAAMVVASALTLTAMALLPDRSRADITADDAYSASAPSAPTPRPEAPRG</sequence>
<evidence type="ECO:0000313" key="11">
    <source>
        <dbReference type="Proteomes" id="UP001500683"/>
    </source>
</evidence>